<reference evidence="5" key="2">
    <citation type="submission" date="2025-05" db="UniProtKB">
        <authorList>
            <consortium name="EnsemblMetazoa"/>
        </authorList>
    </citation>
    <scope>IDENTIFICATION</scope>
    <source>
        <strain evidence="5">Foshan</strain>
    </source>
</reference>
<dbReference type="RefSeq" id="XP_019931181.3">
    <property type="nucleotide sequence ID" value="XM_020075622.3"/>
</dbReference>
<organism evidence="5 6">
    <name type="scientific">Aedes albopictus</name>
    <name type="common">Asian tiger mosquito</name>
    <name type="synonym">Stegomyia albopicta</name>
    <dbReference type="NCBI Taxonomy" id="7160"/>
    <lineage>
        <taxon>Eukaryota</taxon>
        <taxon>Metazoa</taxon>
        <taxon>Ecdysozoa</taxon>
        <taxon>Arthropoda</taxon>
        <taxon>Hexapoda</taxon>
        <taxon>Insecta</taxon>
        <taxon>Pterygota</taxon>
        <taxon>Neoptera</taxon>
        <taxon>Endopterygota</taxon>
        <taxon>Diptera</taxon>
        <taxon>Nematocera</taxon>
        <taxon>Culicoidea</taxon>
        <taxon>Culicidae</taxon>
        <taxon>Culicinae</taxon>
        <taxon>Aedini</taxon>
        <taxon>Aedes</taxon>
        <taxon>Stegomyia</taxon>
    </lineage>
</organism>
<dbReference type="InterPro" id="IPR012677">
    <property type="entry name" value="Nucleotide-bd_a/b_plait_sf"/>
</dbReference>
<dbReference type="SUPFAM" id="SSF54928">
    <property type="entry name" value="RNA-binding domain, RBD"/>
    <property type="match status" value="1"/>
</dbReference>
<dbReference type="Gene3D" id="6.10.250.1770">
    <property type="match status" value="1"/>
</dbReference>
<evidence type="ECO:0000256" key="2">
    <source>
        <dbReference type="ARBA" id="ARBA00022884"/>
    </source>
</evidence>
<dbReference type="CDD" id="cd12951">
    <property type="entry name" value="RRP7_Rrp7A"/>
    <property type="match status" value="1"/>
</dbReference>
<comment type="similarity">
    <text evidence="1">Belongs to the RRP7 family.</text>
</comment>
<keyword evidence="6" id="KW-1185">Reference proteome</keyword>
<evidence type="ECO:0000256" key="3">
    <source>
        <dbReference type="PROSITE-ProRule" id="PRU00176"/>
    </source>
</evidence>
<protein>
    <recommendedName>
        <fullName evidence="4">RRM domain-containing protein</fullName>
    </recommendedName>
</protein>
<dbReference type="Proteomes" id="UP000069940">
    <property type="component" value="Unassembled WGS sequence"/>
</dbReference>
<dbReference type="PANTHER" id="PTHR13191">
    <property type="entry name" value="RIBOSOMAL RNA PROCESSING PROTEIN 7-RELATED"/>
    <property type="match status" value="1"/>
</dbReference>
<feature type="domain" description="RRM" evidence="4">
    <location>
        <begin position="43"/>
        <end position="125"/>
    </location>
</feature>
<dbReference type="InterPro" id="IPR040446">
    <property type="entry name" value="RRP7"/>
</dbReference>
<evidence type="ECO:0000256" key="1">
    <source>
        <dbReference type="ARBA" id="ARBA00006110"/>
    </source>
</evidence>
<proteinExistence type="inferred from homology"/>
<dbReference type="PROSITE" id="PS50102">
    <property type="entry name" value="RRM"/>
    <property type="match status" value="1"/>
</dbReference>
<name>A0ABM1Y8H0_AEDAL</name>
<accession>A0ABM1Y8H0</accession>
<dbReference type="EnsemblMetazoa" id="AALFPA23_006748.R8870">
    <property type="protein sequence ID" value="AALFPA23_006748.P8870"/>
    <property type="gene ID" value="AALFPA23_006748"/>
</dbReference>
<dbReference type="PANTHER" id="PTHR13191:SF0">
    <property type="entry name" value="RIBOSOMAL RNA-PROCESSING PROTEIN 7 HOMOLOG A-RELATED"/>
    <property type="match status" value="1"/>
</dbReference>
<dbReference type="InterPro" id="IPR000504">
    <property type="entry name" value="RRM_dom"/>
</dbReference>
<dbReference type="InterPro" id="IPR024326">
    <property type="entry name" value="RRP7_C"/>
</dbReference>
<evidence type="ECO:0000313" key="6">
    <source>
        <dbReference type="Proteomes" id="UP000069940"/>
    </source>
</evidence>
<dbReference type="GeneID" id="109621569"/>
<evidence type="ECO:0000313" key="5">
    <source>
        <dbReference type="EnsemblMetazoa" id="AALFPA23_006748.P8870"/>
    </source>
</evidence>
<reference evidence="6" key="1">
    <citation type="journal article" date="2015" name="Proc. Natl. Acad. Sci. U.S.A.">
        <title>Genome sequence of the Asian Tiger mosquito, Aedes albopictus, reveals insights into its biology, genetics, and evolution.</title>
        <authorList>
            <person name="Chen X.G."/>
            <person name="Jiang X."/>
            <person name="Gu J."/>
            <person name="Xu M."/>
            <person name="Wu Y."/>
            <person name="Deng Y."/>
            <person name="Zhang C."/>
            <person name="Bonizzoni M."/>
            <person name="Dermauw W."/>
            <person name="Vontas J."/>
            <person name="Armbruster P."/>
            <person name="Huang X."/>
            <person name="Yang Y."/>
            <person name="Zhang H."/>
            <person name="He W."/>
            <person name="Peng H."/>
            <person name="Liu Y."/>
            <person name="Wu K."/>
            <person name="Chen J."/>
            <person name="Lirakis M."/>
            <person name="Topalis P."/>
            <person name="Van Leeuwen T."/>
            <person name="Hall A.B."/>
            <person name="Jiang X."/>
            <person name="Thorpe C."/>
            <person name="Mueller R.L."/>
            <person name="Sun C."/>
            <person name="Waterhouse R.M."/>
            <person name="Yan G."/>
            <person name="Tu Z.J."/>
            <person name="Fang X."/>
            <person name="James A.A."/>
        </authorList>
    </citation>
    <scope>NUCLEOTIDE SEQUENCE [LARGE SCALE GENOMIC DNA]</scope>
    <source>
        <strain evidence="6">Foshan</strain>
    </source>
</reference>
<evidence type="ECO:0000259" key="4">
    <source>
        <dbReference type="PROSITE" id="PS50102"/>
    </source>
</evidence>
<dbReference type="Gene3D" id="3.30.70.330">
    <property type="match status" value="1"/>
</dbReference>
<keyword evidence="2 3" id="KW-0694">RNA-binding</keyword>
<dbReference type="InterPro" id="IPR035979">
    <property type="entry name" value="RBD_domain_sf"/>
</dbReference>
<dbReference type="Pfam" id="PF12923">
    <property type="entry name" value="RRP7"/>
    <property type="match status" value="1"/>
</dbReference>
<sequence length="252" mass="29258">MNSRIEDFISIPLKYENQDSACHQVLVKENISKVIHKSKPAGRTLYVLNVPPYATSESMKTAFAITGPVVNVILQGKPAEEHEVWNEQSENRFKIAYVVYENPSSMKKLLRMRKLDSLNADGQLLTGIDKWTKAYQERIPDPVGMQREIDAFMASYDRQVAQEKNQQEAEPDDEGWVTVTKSTANTFVQREATVSKLEDKLSKDRVQKELKNFYTFQIRESKKSDIVSLRKKYDRDVQKMQQIKKTKRFKPY</sequence>